<organism evidence="1 2">
    <name type="scientific">Entomophthora muscae</name>
    <dbReference type="NCBI Taxonomy" id="34485"/>
    <lineage>
        <taxon>Eukaryota</taxon>
        <taxon>Fungi</taxon>
        <taxon>Fungi incertae sedis</taxon>
        <taxon>Zoopagomycota</taxon>
        <taxon>Entomophthoromycotina</taxon>
        <taxon>Entomophthoromycetes</taxon>
        <taxon>Entomophthorales</taxon>
        <taxon>Entomophthoraceae</taxon>
        <taxon>Entomophthora</taxon>
    </lineage>
</organism>
<keyword evidence="2" id="KW-1185">Reference proteome</keyword>
<dbReference type="EMBL" id="QTSX02002171">
    <property type="protein sequence ID" value="KAJ9077941.1"/>
    <property type="molecule type" value="Genomic_DNA"/>
</dbReference>
<accession>A0ACC2TTX2</accession>
<proteinExistence type="predicted"/>
<evidence type="ECO:0000313" key="1">
    <source>
        <dbReference type="EMBL" id="KAJ9077941.1"/>
    </source>
</evidence>
<evidence type="ECO:0000313" key="2">
    <source>
        <dbReference type="Proteomes" id="UP001165960"/>
    </source>
</evidence>
<protein>
    <submittedName>
        <fullName evidence="1">Uncharacterized protein</fullName>
    </submittedName>
</protein>
<sequence>MDRFNSILNKTFGSSKKAIAYCQNLARLCGFSVRIRTSKTTTIYIVCSREGLPEPNHQKTKKRSRNSERCSCDWRIVLYRRNPNQWEFRSGKTMEHNHIIYSSEAFLEAQDKMSSIASLLQAPHQSSSPLPSIYSLDLPLPDQSELSSPNFSTSQPRAGSTSNSRLISSAYQERSLNRPVPYAHPQSLSFLLN</sequence>
<name>A0ACC2TTX2_9FUNG</name>
<reference evidence="1" key="1">
    <citation type="submission" date="2022-04" db="EMBL/GenBank/DDBJ databases">
        <title>Genome of the entomopathogenic fungus Entomophthora muscae.</title>
        <authorList>
            <person name="Elya C."/>
            <person name="Lovett B.R."/>
            <person name="Lee E."/>
            <person name="Macias A.M."/>
            <person name="Hajek A.E."/>
            <person name="De Bivort B.L."/>
            <person name="Kasson M.T."/>
            <person name="De Fine Licht H.H."/>
            <person name="Stajich J.E."/>
        </authorList>
    </citation>
    <scope>NUCLEOTIDE SEQUENCE</scope>
    <source>
        <strain evidence="1">Berkeley</strain>
    </source>
</reference>
<gene>
    <name evidence="1" type="ORF">DSO57_1011901</name>
</gene>
<comment type="caution">
    <text evidence="1">The sequence shown here is derived from an EMBL/GenBank/DDBJ whole genome shotgun (WGS) entry which is preliminary data.</text>
</comment>
<dbReference type="Proteomes" id="UP001165960">
    <property type="component" value="Unassembled WGS sequence"/>
</dbReference>